<dbReference type="Gene3D" id="1.25.40.10">
    <property type="entry name" value="Tetratricopeptide repeat domain"/>
    <property type="match status" value="2"/>
</dbReference>
<dbReference type="EMBL" id="CP119316">
    <property type="protein sequence ID" value="WEK47303.1"/>
    <property type="molecule type" value="Genomic_DNA"/>
</dbReference>
<keyword evidence="2" id="KW-0802">TPR repeat</keyword>
<dbReference type="Gene3D" id="3.10.620.30">
    <property type="match status" value="1"/>
</dbReference>
<dbReference type="Gene3D" id="2.60.40.3140">
    <property type="match status" value="1"/>
</dbReference>
<evidence type="ECO:0000259" key="5">
    <source>
        <dbReference type="Pfam" id="PF12969"/>
    </source>
</evidence>
<dbReference type="InterPro" id="IPR019734">
    <property type="entry name" value="TPR_rpt"/>
</dbReference>
<evidence type="ECO:0000259" key="4">
    <source>
        <dbReference type="Pfam" id="PF01841"/>
    </source>
</evidence>
<feature type="domain" description="Transglutaminase-like" evidence="4">
    <location>
        <begin position="284"/>
        <end position="357"/>
    </location>
</feature>
<evidence type="ECO:0000256" key="2">
    <source>
        <dbReference type="ARBA" id="ARBA00022803"/>
    </source>
</evidence>
<gene>
    <name evidence="6" type="ORF">P0Y56_03190</name>
</gene>
<dbReference type="InterPro" id="IPR050498">
    <property type="entry name" value="Ycf3"/>
</dbReference>
<dbReference type="SMART" id="SM00028">
    <property type="entry name" value="TPR"/>
    <property type="match status" value="4"/>
</dbReference>
<dbReference type="Pfam" id="PF13181">
    <property type="entry name" value="TPR_8"/>
    <property type="match status" value="1"/>
</dbReference>
<dbReference type="InterPro" id="IPR011990">
    <property type="entry name" value="TPR-like_helical_dom_sf"/>
</dbReference>
<dbReference type="InterPro" id="IPR024618">
    <property type="entry name" value="DUF3857"/>
</dbReference>
<dbReference type="Proteomes" id="UP001218362">
    <property type="component" value="Chromosome"/>
</dbReference>
<protein>
    <submittedName>
        <fullName evidence="6">DUF3857 domain-containing protein</fullName>
    </submittedName>
</protein>
<organism evidence="6 7">
    <name type="scientific">Candidatus Andeanibacterium colombiense</name>
    <dbReference type="NCBI Taxonomy" id="3121345"/>
    <lineage>
        <taxon>Bacteria</taxon>
        <taxon>Pseudomonadati</taxon>
        <taxon>Pseudomonadota</taxon>
        <taxon>Alphaproteobacteria</taxon>
        <taxon>Sphingomonadales</taxon>
        <taxon>Sphingomonadaceae</taxon>
        <taxon>Candidatus Andeanibacterium</taxon>
    </lineage>
</organism>
<dbReference type="PANTHER" id="PTHR44858:SF1">
    <property type="entry name" value="UDP-N-ACETYLGLUCOSAMINE--PEPTIDE N-ACETYLGLUCOSAMINYLTRANSFERASE SPINDLY-RELATED"/>
    <property type="match status" value="1"/>
</dbReference>
<dbReference type="PANTHER" id="PTHR44858">
    <property type="entry name" value="TETRATRICOPEPTIDE REPEAT PROTEIN 6"/>
    <property type="match status" value="1"/>
</dbReference>
<accession>A0AAJ6BQ30</accession>
<dbReference type="SUPFAM" id="SSF54001">
    <property type="entry name" value="Cysteine proteinases"/>
    <property type="match status" value="1"/>
</dbReference>
<reference evidence="6" key="1">
    <citation type="submission" date="2023-03" db="EMBL/GenBank/DDBJ databases">
        <title>Andean soil-derived lignocellulolytic bacterial consortium as a source of novel taxa and putative plastic-active enzymes.</title>
        <authorList>
            <person name="Diaz-Garcia L."/>
            <person name="Chuvochina M."/>
            <person name="Feuerriegel G."/>
            <person name="Bunk B."/>
            <person name="Sproer C."/>
            <person name="Streit W.R."/>
            <person name="Rodriguez L.M."/>
            <person name="Overmann J."/>
            <person name="Jimenez D.J."/>
        </authorList>
    </citation>
    <scope>NUCLEOTIDE SEQUENCE</scope>
    <source>
        <strain evidence="6">MAG 26</strain>
    </source>
</reference>
<evidence type="ECO:0000256" key="1">
    <source>
        <dbReference type="ARBA" id="ARBA00022737"/>
    </source>
</evidence>
<dbReference type="InterPro" id="IPR002931">
    <property type="entry name" value="Transglutaminase-like"/>
</dbReference>
<sequence length="932" mass="99601">MTRACRFGLMALLLCGAAPALAGSEPLYRAPPAWVVPVELTGKQIAEAPAIVLADTQKRLDGGNVWEYRDFALRIDSPDTLNAAGTLSAAWLPDKGDLIVNRVEILRGGQAIDVLKDGAKFTVLRREAQLEQRSLDGLLTATLSVPGLRVGDVLRLAYTTVQGDQALGDKLQSLDALPAEPLQIGFARIRMSWPEGAAVKWQAGPDVSLAAPVAKNGFKTLEVMLPLPKRDDVPFDAPYRFRRAPLLQIGSFASWQDVSRTLAPHFATAGSIDPKGEIAEKIAGIEKQASDPLARATLALRLVQDEISYLANGLDGGNYLPQKPEQTWQLRYGDCKAKSLLLLAMLREMGISAEVVAVHSQAGDAAPLLLPMPADFDHMIVLAHIAGQDYWFDGTSSGSRLSNVAEVPPFKYALPITPEGADLVPMVQRPLTQPDRSLSLVLDQSAGIDMPALYTATIQLNGPVGASLRAWAIQPSEDAREKFVTSLVTSLVGEGDLLDYTLTYDDEAARATVTAHGMAKPQWQFERGIAHEYLPGLPASDFAFSADRARAAWKDIPVQMAGPYTFVTDLKVLLPLGGKGFETRGREVVDTEIAGATISRDSALSGGTLTVKEQLAATLTEVDPAAISAEKAKSARFGVGKLSLRAPEGVKRAWDYTTPADRKLLAPVEAAYAKLIAKDPKDAAPFLARAGFRSSLLDWTGALADVDQALALTPSSGTWFSRSSLLQQLGRPKEALAAVRSAFELDPTPENALQEAVAMGDYGEVKEALALVGDYENDLEGEAALVAVKAQLLGMAGKGDDGLALLEKSLAERPGDPQLLNNICWHMGTWQVGGDAMIAQCTKAVESGGWAPPVLDSRAMAYFRQGKLPEALADLNAALSAAPGLANSLYMRGIVRAGMGDKDGRKDIDQALRMSPSLKATYEKYGISAPAS</sequence>
<evidence type="ECO:0000313" key="7">
    <source>
        <dbReference type="Proteomes" id="UP001218362"/>
    </source>
</evidence>
<dbReference type="AlphaFoldDB" id="A0AAJ6BQ30"/>
<proteinExistence type="predicted"/>
<dbReference type="Pfam" id="PF01841">
    <property type="entry name" value="Transglut_core"/>
    <property type="match status" value="1"/>
</dbReference>
<evidence type="ECO:0000256" key="3">
    <source>
        <dbReference type="SAM" id="SignalP"/>
    </source>
</evidence>
<dbReference type="KEGG" id="acob:P0Y56_03190"/>
<feature type="chain" id="PRO_5042551527" evidence="3">
    <location>
        <begin position="23"/>
        <end position="932"/>
    </location>
</feature>
<dbReference type="Pfam" id="PF12969">
    <property type="entry name" value="DUF3857"/>
    <property type="match status" value="1"/>
</dbReference>
<dbReference type="InterPro" id="IPR038765">
    <property type="entry name" value="Papain-like_cys_pep_sf"/>
</dbReference>
<feature type="signal peptide" evidence="3">
    <location>
        <begin position="1"/>
        <end position="22"/>
    </location>
</feature>
<evidence type="ECO:0000313" key="6">
    <source>
        <dbReference type="EMBL" id="WEK47303.1"/>
    </source>
</evidence>
<name>A0AAJ6BQ30_9SPHN</name>
<feature type="domain" description="DUF3857" evidence="5">
    <location>
        <begin position="65"/>
        <end position="221"/>
    </location>
</feature>
<keyword evidence="1" id="KW-0677">Repeat</keyword>
<keyword evidence="3" id="KW-0732">Signal</keyword>
<dbReference type="GO" id="GO:0009279">
    <property type="term" value="C:cell outer membrane"/>
    <property type="evidence" value="ECO:0007669"/>
    <property type="project" value="TreeGrafter"/>
</dbReference>
<dbReference type="GO" id="GO:0046813">
    <property type="term" value="P:receptor-mediated virion attachment to host cell"/>
    <property type="evidence" value="ECO:0007669"/>
    <property type="project" value="TreeGrafter"/>
</dbReference>
<dbReference type="SUPFAM" id="SSF48452">
    <property type="entry name" value="TPR-like"/>
    <property type="match status" value="1"/>
</dbReference>